<comment type="caution">
    <text evidence="2">The sequence shown here is derived from an EMBL/GenBank/DDBJ whole genome shotgun (WGS) entry which is preliminary data.</text>
</comment>
<accession>A0ABS4EN46</accession>
<dbReference type="EMBL" id="JAGGJV010000005">
    <property type="protein sequence ID" value="MBP1859373.1"/>
    <property type="molecule type" value="Genomic_DNA"/>
</dbReference>
<feature type="region of interest" description="Disordered" evidence="1">
    <location>
        <begin position="1"/>
        <end position="22"/>
    </location>
</feature>
<proteinExistence type="predicted"/>
<evidence type="ECO:0000313" key="3">
    <source>
        <dbReference type="Proteomes" id="UP000823786"/>
    </source>
</evidence>
<dbReference type="RefSeq" id="WP_209853434.1">
    <property type="nucleotide sequence ID" value="NZ_JAGGJV010000005.1"/>
</dbReference>
<sequence length="149" mass="16199">MKRTRSSPAPSSKPVTTARKKSGSCLAAATSLAVSVTSVGSAPPRTHLDLVALAKLVDGVDAQAANRAQVVEPRHVKLERTPHRIQRHALAIRGGRKDGARRRGFRAAAARLETTLLRLPRLGEYQVPGRRRASVHDDARRRLELAQLP</sequence>
<organism evidence="2 3">
    <name type="scientific">Rhizobium herbae</name>
    <dbReference type="NCBI Taxonomy" id="508661"/>
    <lineage>
        <taxon>Bacteria</taxon>
        <taxon>Pseudomonadati</taxon>
        <taxon>Pseudomonadota</taxon>
        <taxon>Alphaproteobacteria</taxon>
        <taxon>Hyphomicrobiales</taxon>
        <taxon>Rhizobiaceae</taxon>
        <taxon>Rhizobium/Agrobacterium group</taxon>
        <taxon>Rhizobium</taxon>
    </lineage>
</organism>
<reference evidence="2 3" key="1">
    <citation type="submission" date="2021-03" db="EMBL/GenBank/DDBJ databases">
        <title>Genomic Encyclopedia of Type Strains, Phase IV (KMG-IV): sequencing the most valuable type-strain genomes for metagenomic binning, comparative biology and taxonomic classification.</title>
        <authorList>
            <person name="Goeker M."/>
        </authorList>
    </citation>
    <scope>NUCLEOTIDE SEQUENCE [LARGE SCALE GENOMIC DNA]</scope>
    <source>
        <strain evidence="2 3">DSM 26427</strain>
    </source>
</reference>
<dbReference type="Proteomes" id="UP000823786">
    <property type="component" value="Unassembled WGS sequence"/>
</dbReference>
<gene>
    <name evidence="2" type="ORF">J2Z75_002890</name>
</gene>
<evidence type="ECO:0000256" key="1">
    <source>
        <dbReference type="SAM" id="MobiDB-lite"/>
    </source>
</evidence>
<feature type="compositionally biased region" description="Polar residues" evidence="1">
    <location>
        <begin position="1"/>
        <end position="15"/>
    </location>
</feature>
<name>A0ABS4EN46_9HYPH</name>
<protein>
    <submittedName>
        <fullName evidence="2">Uncharacterized protein</fullName>
    </submittedName>
</protein>
<evidence type="ECO:0000313" key="2">
    <source>
        <dbReference type="EMBL" id="MBP1859373.1"/>
    </source>
</evidence>
<keyword evidence="3" id="KW-1185">Reference proteome</keyword>